<accession>A0A4Y8M585</accession>
<dbReference type="Proteomes" id="UP000297900">
    <property type="component" value="Unassembled WGS sequence"/>
</dbReference>
<dbReference type="OrthoDB" id="2666740at2"/>
<gene>
    <name evidence="2" type="ORF">E2980_03260</name>
</gene>
<reference evidence="2 3" key="1">
    <citation type="submission" date="2019-03" db="EMBL/GenBank/DDBJ databases">
        <title>Cohnella endophytica sp. nov., a novel endophytic bacterium isolated from bark of Sonneratia apetala.</title>
        <authorList>
            <person name="Tuo L."/>
        </authorList>
    </citation>
    <scope>NUCLEOTIDE SEQUENCE [LARGE SCALE GENOMIC DNA]</scope>
    <source>
        <strain evidence="2 3">CCTCC AB 208254</strain>
    </source>
</reference>
<evidence type="ECO:0000256" key="1">
    <source>
        <dbReference type="SAM" id="MobiDB-lite"/>
    </source>
</evidence>
<name>A0A4Y8M585_9BACL</name>
<proteinExistence type="predicted"/>
<comment type="caution">
    <text evidence="2">The sequence shown here is derived from an EMBL/GenBank/DDBJ whole genome shotgun (WGS) entry which is preliminary data.</text>
</comment>
<dbReference type="EMBL" id="SOMN01000002">
    <property type="protein sequence ID" value="TFE30810.1"/>
    <property type="molecule type" value="Genomic_DNA"/>
</dbReference>
<organism evidence="2 3">
    <name type="scientific">Cohnella luojiensis</name>
    <dbReference type="NCBI Taxonomy" id="652876"/>
    <lineage>
        <taxon>Bacteria</taxon>
        <taxon>Bacillati</taxon>
        <taxon>Bacillota</taxon>
        <taxon>Bacilli</taxon>
        <taxon>Bacillales</taxon>
        <taxon>Paenibacillaceae</taxon>
        <taxon>Cohnella</taxon>
    </lineage>
</organism>
<feature type="compositionally biased region" description="Basic and acidic residues" evidence="1">
    <location>
        <begin position="52"/>
        <end position="66"/>
    </location>
</feature>
<dbReference type="RefSeq" id="WP_135150689.1">
    <property type="nucleotide sequence ID" value="NZ_SOMN01000002.1"/>
</dbReference>
<evidence type="ECO:0000313" key="3">
    <source>
        <dbReference type="Proteomes" id="UP000297900"/>
    </source>
</evidence>
<dbReference type="AlphaFoldDB" id="A0A4Y8M585"/>
<protein>
    <submittedName>
        <fullName evidence="2">Uncharacterized protein</fullName>
    </submittedName>
</protein>
<evidence type="ECO:0000313" key="2">
    <source>
        <dbReference type="EMBL" id="TFE30810.1"/>
    </source>
</evidence>
<keyword evidence="3" id="KW-1185">Reference proteome</keyword>
<feature type="region of interest" description="Disordered" evidence="1">
    <location>
        <begin position="33"/>
        <end position="111"/>
    </location>
</feature>
<sequence length="144" mass="15116">MSIQIIINGENAEHALIELSAFSAGLTGGQAVASVAQEAPKAPRTRSTPKPETVKADEPVQNKPDSEPEASQEEEQHQSDPEPSDDEAPIPTDVDLRAAAQAKGAEGADKKALIKPLLTKFGVSNVTAVPADQRVAFLAELQAL</sequence>